<evidence type="ECO:0000256" key="1">
    <source>
        <dbReference type="SAM" id="MobiDB-lite"/>
    </source>
</evidence>
<comment type="caution">
    <text evidence="2">The sequence shown here is derived from an EMBL/GenBank/DDBJ whole genome shotgun (WGS) entry which is preliminary data.</text>
</comment>
<protein>
    <submittedName>
        <fullName evidence="2">Uncharacterized protein</fullName>
    </submittedName>
</protein>
<keyword evidence="3" id="KW-1185">Reference proteome</keyword>
<dbReference type="Proteomes" id="UP000314294">
    <property type="component" value="Unassembled WGS sequence"/>
</dbReference>
<dbReference type="AlphaFoldDB" id="A0A4Z2ERX1"/>
<feature type="region of interest" description="Disordered" evidence="1">
    <location>
        <begin position="1"/>
        <end position="24"/>
    </location>
</feature>
<reference evidence="2 3" key="1">
    <citation type="submission" date="2019-03" db="EMBL/GenBank/DDBJ databases">
        <title>First draft genome of Liparis tanakae, snailfish: a comprehensive survey of snailfish specific genes.</title>
        <authorList>
            <person name="Kim W."/>
            <person name="Song I."/>
            <person name="Jeong J.-H."/>
            <person name="Kim D."/>
            <person name="Kim S."/>
            <person name="Ryu S."/>
            <person name="Song J.Y."/>
            <person name="Lee S.K."/>
        </authorList>
    </citation>
    <scope>NUCLEOTIDE SEQUENCE [LARGE SCALE GENOMIC DNA]</scope>
    <source>
        <tissue evidence="2">Muscle</tissue>
    </source>
</reference>
<feature type="compositionally biased region" description="Basic residues" evidence="1">
    <location>
        <begin position="1"/>
        <end position="13"/>
    </location>
</feature>
<name>A0A4Z2ERX1_9TELE</name>
<dbReference type="EMBL" id="SRLO01003353">
    <property type="protein sequence ID" value="TNN31559.1"/>
    <property type="molecule type" value="Genomic_DNA"/>
</dbReference>
<gene>
    <name evidence="2" type="ORF">EYF80_058290</name>
</gene>
<accession>A0A4Z2ERX1</accession>
<evidence type="ECO:0000313" key="3">
    <source>
        <dbReference type="Proteomes" id="UP000314294"/>
    </source>
</evidence>
<proteinExistence type="predicted"/>
<sequence length="81" mass="9280">MEKKIKKKKKKKDRDKDGYGRKGKGFGRRVAIKFSDVFTPQFSFRRLKEDVSKAASDSPVSTVVTVLVSRRSAERVTTSWL</sequence>
<evidence type="ECO:0000313" key="2">
    <source>
        <dbReference type="EMBL" id="TNN31559.1"/>
    </source>
</evidence>
<organism evidence="2 3">
    <name type="scientific">Liparis tanakae</name>
    <name type="common">Tanaka's snailfish</name>
    <dbReference type="NCBI Taxonomy" id="230148"/>
    <lineage>
        <taxon>Eukaryota</taxon>
        <taxon>Metazoa</taxon>
        <taxon>Chordata</taxon>
        <taxon>Craniata</taxon>
        <taxon>Vertebrata</taxon>
        <taxon>Euteleostomi</taxon>
        <taxon>Actinopterygii</taxon>
        <taxon>Neopterygii</taxon>
        <taxon>Teleostei</taxon>
        <taxon>Neoteleostei</taxon>
        <taxon>Acanthomorphata</taxon>
        <taxon>Eupercaria</taxon>
        <taxon>Perciformes</taxon>
        <taxon>Cottioidei</taxon>
        <taxon>Cottales</taxon>
        <taxon>Liparidae</taxon>
        <taxon>Liparis</taxon>
    </lineage>
</organism>